<dbReference type="SUPFAM" id="SSF69593">
    <property type="entry name" value="Glycerol-3-phosphate (1)-acyltransferase"/>
    <property type="match status" value="1"/>
</dbReference>
<dbReference type="EMBL" id="RHPO01000031">
    <property type="protein sequence ID" value="RRT89536.1"/>
    <property type="molecule type" value="Genomic_DNA"/>
</dbReference>
<evidence type="ECO:0000259" key="7">
    <source>
        <dbReference type="SMART" id="SM00563"/>
    </source>
</evidence>
<evidence type="ECO:0000256" key="4">
    <source>
        <dbReference type="ARBA" id="ARBA00022989"/>
    </source>
</evidence>
<dbReference type="InterPro" id="IPR004869">
    <property type="entry name" value="MMPL_dom"/>
</dbReference>
<organism evidence="8 9">
    <name type="scientific">Empedobacter falsenii</name>
    <dbReference type="NCBI Taxonomy" id="343874"/>
    <lineage>
        <taxon>Bacteria</taxon>
        <taxon>Pseudomonadati</taxon>
        <taxon>Bacteroidota</taxon>
        <taxon>Flavobacteriia</taxon>
        <taxon>Flavobacteriales</taxon>
        <taxon>Weeksellaceae</taxon>
        <taxon>Empedobacter</taxon>
    </lineage>
</organism>
<proteinExistence type="predicted"/>
<dbReference type="Proteomes" id="UP000267844">
    <property type="component" value="Unassembled WGS sequence"/>
</dbReference>
<dbReference type="PANTHER" id="PTHR33406:SF13">
    <property type="entry name" value="MEMBRANE PROTEIN YDFJ"/>
    <property type="match status" value="1"/>
</dbReference>
<keyword evidence="2" id="KW-1003">Cell membrane</keyword>
<keyword evidence="5 6" id="KW-0472">Membrane</keyword>
<dbReference type="SMART" id="SM00563">
    <property type="entry name" value="PlsC"/>
    <property type="match status" value="1"/>
</dbReference>
<dbReference type="Gene3D" id="1.20.1640.10">
    <property type="entry name" value="Multidrug efflux transporter AcrB transmembrane domain"/>
    <property type="match status" value="2"/>
</dbReference>
<keyword evidence="8" id="KW-0808">Transferase</keyword>
<feature type="transmembrane region" description="Helical" evidence="6">
    <location>
        <begin position="436"/>
        <end position="455"/>
    </location>
</feature>
<dbReference type="CDD" id="cd07989">
    <property type="entry name" value="LPLAT_AGPAT-like"/>
    <property type="match status" value="1"/>
</dbReference>
<name>A0A3R8SS27_9FLAO</name>
<feature type="transmembrane region" description="Helical" evidence="6">
    <location>
        <begin position="361"/>
        <end position="380"/>
    </location>
</feature>
<keyword evidence="3 6" id="KW-0812">Transmembrane</keyword>
<dbReference type="SUPFAM" id="SSF82866">
    <property type="entry name" value="Multidrug efflux transporter AcrB transmembrane domain"/>
    <property type="match status" value="2"/>
</dbReference>
<feature type="transmembrane region" description="Helical" evidence="6">
    <location>
        <begin position="320"/>
        <end position="340"/>
    </location>
</feature>
<evidence type="ECO:0000313" key="8">
    <source>
        <dbReference type="EMBL" id="RRT89536.1"/>
    </source>
</evidence>
<dbReference type="RefSeq" id="WP_125350371.1">
    <property type="nucleotide sequence ID" value="NZ_RHPN01000031.1"/>
</dbReference>
<dbReference type="GO" id="GO:0016746">
    <property type="term" value="F:acyltransferase activity"/>
    <property type="evidence" value="ECO:0007669"/>
    <property type="project" value="UniProtKB-KW"/>
</dbReference>
<dbReference type="Pfam" id="PF03176">
    <property type="entry name" value="MMPL"/>
    <property type="match status" value="2"/>
</dbReference>
<feature type="transmembrane region" description="Helical" evidence="6">
    <location>
        <begin position="681"/>
        <end position="703"/>
    </location>
</feature>
<gene>
    <name evidence="8" type="ORF">EGI89_12070</name>
</gene>
<dbReference type="PROSITE" id="PS51257">
    <property type="entry name" value="PROKAR_LIPOPROTEIN"/>
    <property type="match status" value="1"/>
</dbReference>
<feature type="transmembrane region" description="Helical" evidence="6">
    <location>
        <begin position="294"/>
        <end position="314"/>
    </location>
</feature>
<comment type="caution">
    <text evidence="8">The sequence shown here is derived from an EMBL/GenBank/DDBJ whole genome shotgun (WGS) entry which is preliminary data.</text>
</comment>
<evidence type="ECO:0000256" key="5">
    <source>
        <dbReference type="ARBA" id="ARBA00023136"/>
    </source>
</evidence>
<feature type="transmembrane region" description="Helical" evidence="6">
    <location>
        <begin position="824"/>
        <end position="849"/>
    </location>
</feature>
<feature type="domain" description="Phospholipid/glycerol acyltransferase" evidence="7">
    <location>
        <begin position="892"/>
        <end position="1001"/>
    </location>
</feature>
<dbReference type="InterPro" id="IPR002123">
    <property type="entry name" value="Plipid/glycerol_acylTrfase"/>
</dbReference>
<dbReference type="Pfam" id="PF01553">
    <property type="entry name" value="Acyltransferase"/>
    <property type="match status" value="1"/>
</dbReference>
<evidence type="ECO:0000313" key="9">
    <source>
        <dbReference type="Proteomes" id="UP000267844"/>
    </source>
</evidence>
<dbReference type="InterPro" id="IPR050545">
    <property type="entry name" value="Mycobact_MmpL"/>
</dbReference>
<reference evidence="8 9" key="1">
    <citation type="submission" date="2018-10" db="EMBL/GenBank/DDBJ databases">
        <title>Transmission dynamics of multidrug resistant bacteria on intensive care unit surfaces.</title>
        <authorList>
            <person name="D'Souza A.W."/>
            <person name="Potter R.F."/>
            <person name="Wallace M."/>
            <person name="Shupe A."/>
            <person name="Patel S."/>
            <person name="Sun S."/>
            <person name="Gul D."/>
            <person name="Kwon J.H."/>
            <person name="Andleeb S."/>
            <person name="Burnham C.-A.D."/>
            <person name="Dantas G."/>
        </authorList>
    </citation>
    <scope>NUCLEOTIDE SEQUENCE [LARGE SCALE GENOMIC DNA]</scope>
    <source>
        <strain evidence="8 9">WF_348</strain>
    </source>
</reference>
<keyword evidence="8" id="KW-0012">Acyltransferase</keyword>
<evidence type="ECO:0000256" key="1">
    <source>
        <dbReference type="ARBA" id="ARBA00004651"/>
    </source>
</evidence>
<feature type="transmembrane region" description="Helical" evidence="6">
    <location>
        <begin position="268"/>
        <end position="287"/>
    </location>
</feature>
<feature type="transmembrane region" description="Helical" evidence="6">
    <location>
        <begin position="660"/>
        <end position="676"/>
    </location>
</feature>
<dbReference type="AlphaFoldDB" id="A0A3R8SS27"/>
<evidence type="ECO:0000256" key="2">
    <source>
        <dbReference type="ARBA" id="ARBA00022475"/>
    </source>
</evidence>
<protein>
    <submittedName>
        <fullName evidence="8">Glycerol acyltransferase</fullName>
    </submittedName>
</protein>
<comment type="subcellular location">
    <subcellularLocation>
        <location evidence="1">Cell membrane</location>
        <topology evidence="1">Multi-pass membrane protein</topology>
    </subcellularLocation>
</comment>
<sequence length="1219" mass="140254">MHKFFYNIFLQIKANKWLSVLFFILFLVACAFFANRLKFEEDITRIIPKDEKNDAMAKVIAQLKFTDKVAVIIEKDKVGTLDDMTAQATDFLDSVQPLSNYYNDIQGQYDLDNFASTFDFVHQNLPLFLEKEDYKTLEQKLSKDSIASIVESNYKSLITPTGIVSKDFMLKDPLGLTFVALNRLKEKNLTDDFEVYNGFIVTKDHSKLFLFINPKFSGSETEHNTEFVNRLEEVQQHLNPEYSGKSTLSYFGSSFIAVANAKQIKQDIITTVLISMITLMVILMVFYRKIYIPIIIFIPSVFGFFFALALLYFIQGTISAISLSIGAVLLGITIDYSLHIMTHYKHNSDSKTLFKEITKPLIMSCTTTAIAFLCLLFVKSDVLKDLGIFAGITVIVSGVFSLLIIPHLYHPKQDAVENNSSIIEKLAFFSFHNNKILIGACVLLIIVSCFTFNNVNFDKDLSKLNYVPTDQKIAEQKLETSSNSISKSLYVVNYGNNVEDVLNENIALTNKLQKAEGKDEILSYNSIQSLVLPISVQQEKIKDWENFWNSEKVNFVKNEFIKDGKKYGFKEEIYNQFFSIFDKTYNPLKLEDYRAFNPSLFEEFVSQKNGFYTISTLVKLKEESRENFVQQYHNKETIVIDRKQLNENFLGNLVTDFNNLVNYSFIAVLLILWYFFRRIELVIISAIPIALSGLVTAGLMGLFDIKFNIFSSIVCTLVFGHGVDFSIFMTSALQKEYTTGKDEMPTYRTSILLAVITTILAIGALIFAKHPALKSIASVSLVGVVAALVITFIFYPILFRFFISNRPKKGKSPMTLWLAVQSGIFFIYFGLFGTITSLILRFLMLILPISKERKYALFGWGMSTFMKSVLMLKPTVVKKIINPNQEDFKKQSIIIANHTSFLDTLAIGMCTPKIVFLVNDWVYKSPIFGRAVKMAGFYPVSNGVENNIEEIKTRIGNEFSLMIFPEGTRSRTNNINRFHKGAFYLAEKLKLDILPIYIHGNSEIIPKGDFLIFDGHIYSIIGKRIAWNDENYGLNYSERTKRISKEFKNNFQEIRDKYEDKNYWKQKLFLSFLYKESEIIQVVKKDFSLNKSVYHQLNNAFTKDEKIVHFSNDFGQIDFLLLMQQANRKIITFVKEEEKREIAATNYITKIRSLEYRSDLDVIDDYKTLLISTDIENIYQETINQFEKIVVLKNRNIDESLFTSFAQQTETNEYTIYTK</sequence>
<feature type="transmembrane region" description="Helical" evidence="6">
    <location>
        <begin position="780"/>
        <end position="803"/>
    </location>
</feature>
<dbReference type="PANTHER" id="PTHR33406">
    <property type="entry name" value="MEMBRANE PROTEIN MJ1562-RELATED"/>
    <property type="match status" value="1"/>
</dbReference>
<accession>A0A3R8SS27</accession>
<dbReference type="GO" id="GO:0005886">
    <property type="term" value="C:plasma membrane"/>
    <property type="evidence" value="ECO:0007669"/>
    <property type="project" value="UniProtKB-SubCell"/>
</dbReference>
<feature type="transmembrane region" description="Helical" evidence="6">
    <location>
        <begin position="386"/>
        <end position="405"/>
    </location>
</feature>
<evidence type="ECO:0000256" key="3">
    <source>
        <dbReference type="ARBA" id="ARBA00022692"/>
    </source>
</evidence>
<evidence type="ECO:0000256" key="6">
    <source>
        <dbReference type="SAM" id="Phobius"/>
    </source>
</evidence>
<feature type="transmembrane region" description="Helical" evidence="6">
    <location>
        <begin position="750"/>
        <end position="768"/>
    </location>
</feature>
<keyword evidence="4 6" id="KW-1133">Transmembrane helix</keyword>
<feature type="transmembrane region" description="Helical" evidence="6">
    <location>
        <begin position="709"/>
        <end position="729"/>
    </location>
</feature>